<name>A0ACC1PSF7_9APHY</name>
<proteinExistence type="predicted"/>
<dbReference type="Proteomes" id="UP001144978">
    <property type="component" value="Unassembled WGS sequence"/>
</dbReference>
<sequence length="317" mass="34256">MHSHSDRQEDDTGKVGVESSVRDVHALAATGSDGKPEDNTDITLNISQDGVLYAKSQVTDYTLRGDGLGVYTVLDFFADIYEEDHDDQATAAAFNYDKEESEDLYSQEGLRQLKLSQLNLRELTNRIMAVEAAKHTRIFAGDLTVLQQWLGHLQQDAARVNVGLTSGASPAQLNGSDAPPLSVQPFNNVAMQSSSDASVVSAQESSILGPKEALPPVDVGDLHKDQFCTFDIISWHLQQTLAGRSPLLLQMILYGEGGTGKSRVIQTVTEAFAKLNGAYLLVKAAYTGIAASLINGKTTHTIGHLLIWKDGKISDKA</sequence>
<keyword evidence="2" id="KW-1185">Reference proteome</keyword>
<comment type="caution">
    <text evidence="1">The sequence shown here is derived from an EMBL/GenBank/DDBJ whole genome shotgun (WGS) entry which is preliminary data.</text>
</comment>
<evidence type="ECO:0000313" key="2">
    <source>
        <dbReference type="Proteomes" id="UP001144978"/>
    </source>
</evidence>
<evidence type="ECO:0000313" key="1">
    <source>
        <dbReference type="EMBL" id="KAJ2999759.1"/>
    </source>
</evidence>
<dbReference type="EMBL" id="JANSHE010001897">
    <property type="protein sequence ID" value="KAJ2999759.1"/>
    <property type="molecule type" value="Genomic_DNA"/>
</dbReference>
<organism evidence="1 2">
    <name type="scientific">Trametes sanguinea</name>
    <dbReference type="NCBI Taxonomy" id="158606"/>
    <lineage>
        <taxon>Eukaryota</taxon>
        <taxon>Fungi</taxon>
        <taxon>Dikarya</taxon>
        <taxon>Basidiomycota</taxon>
        <taxon>Agaricomycotina</taxon>
        <taxon>Agaricomycetes</taxon>
        <taxon>Polyporales</taxon>
        <taxon>Polyporaceae</taxon>
        <taxon>Trametes</taxon>
    </lineage>
</organism>
<accession>A0ACC1PSF7</accession>
<protein>
    <submittedName>
        <fullName evidence="1">Uncharacterized protein</fullName>
    </submittedName>
</protein>
<gene>
    <name evidence="1" type="ORF">NUW54_g6885</name>
</gene>
<reference evidence="1" key="1">
    <citation type="submission" date="2022-08" db="EMBL/GenBank/DDBJ databases">
        <title>Genome Sequence of Pycnoporus sanguineus.</title>
        <authorList>
            <person name="Buettner E."/>
        </authorList>
    </citation>
    <scope>NUCLEOTIDE SEQUENCE</scope>
    <source>
        <strain evidence="1">CG-C14</strain>
    </source>
</reference>